<sequence length="188" mass="22792">MFKIKKNLKLINIFLFYLFILYLLFNKNYSKALEISRTDKVKIDQEKLNSEITKLFEEDLDNCILIKNIVAQTETQLVNDLSELFEIKIIGYNFLYTYILKSSKKWEILENKIKFIMQKKIITIIKEYFNDYSKLLQDFLIKLKHLKYKSVNNIITEIEINDYYEYQNDQTRKLSENVINFLYLSEEL</sequence>
<name>A0A559KJ62_9MOLU</name>
<feature type="transmembrane region" description="Helical" evidence="1">
    <location>
        <begin position="7"/>
        <end position="25"/>
    </location>
</feature>
<keyword evidence="1" id="KW-0472">Membrane</keyword>
<evidence type="ECO:0000256" key="1">
    <source>
        <dbReference type="SAM" id="Phobius"/>
    </source>
</evidence>
<dbReference type="RefSeq" id="WP_144658466.1">
    <property type="nucleotide sequence ID" value="NZ_VIAE01000007.1"/>
</dbReference>
<evidence type="ECO:0000313" key="2">
    <source>
        <dbReference type="EMBL" id="TVY12171.1"/>
    </source>
</evidence>
<proteinExistence type="predicted"/>
<comment type="caution">
    <text evidence="2">The sequence shown here is derived from an EMBL/GenBank/DDBJ whole genome shotgun (WGS) entry which is preliminary data.</text>
</comment>
<keyword evidence="1" id="KW-1133">Transmembrane helix</keyword>
<organism evidence="2 3">
    <name type="scientific">Candidatus Phytoplasma pini</name>
    <dbReference type="NCBI Taxonomy" id="267362"/>
    <lineage>
        <taxon>Bacteria</taxon>
        <taxon>Bacillati</taxon>
        <taxon>Mycoplasmatota</taxon>
        <taxon>Mollicutes</taxon>
        <taxon>Acholeplasmatales</taxon>
        <taxon>Acholeplasmataceae</taxon>
        <taxon>Candidatus Phytoplasma</taxon>
    </lineage>
</organism>
<dbReference type="Proteomes" id="UP000320078">
    <property type="component" value="Unassembled WGS sequence"/>
</dbReference>
<gene>
    <name evidence="2" type="ORF">MDPP_00293</name>
</gene>
<dbReference type="AlphaFoldDB" id="A0A559KJ62"/>
<keyword evidence="3" id="KW-1185">Reference proteome</keyword>
<accession>A0A559KJ62</accession>
<reference evidence="2 3" key="1">
    <citation type="submission" date="2019-06" db="EMBL/GenBank/DDBJ databases">
        <title>Draft Genome Sequence of Candidatus Phytoplasma pini-Related Strain MDPP: A Resource for Comparative Genomics of Gymnosperm-infecting Phytoplasmas.</title>
        <authorList>
            <person name="Cai W."/>
            <person name="Costanzo S."/>
            <person name="Shao J."/>
            <person name="Zhao Y."/>
            <person name="Davis R."/>
        </authorList>
    </citation>
    <scope>NUCLEOTIDE SEQUENCE [LARGE SCALE GENOMIC DNA]</scope>
    <source>
        <strain evidence="2 3">MDPP</strain>
    </source>
</reference>
<protein>
    <submittedName>
        <fullName evidence="2">Uncharacterized protein</fullName>
    </submittedName>
</protein>
<keyword evidence="1" id="KW-0812">Transmembrane</keyword>
<dbReference type="EMBL" id="VIAE01000007">
    <property type="protein sequence ID" value="TVY12171.1"/>
    <property type="molecule type" value="Genomic_DNA"/>
</dbReference>
<evidence type="ECO:0000313" key="3">
    <source>
        <dbReference type="Proteomes" id="UP000320078"/>
    </source>
</evidence>